<evidence type="ECO:0000256" key="2">
    <source>
        <dbReference type="ARBA" id="ARBA00004123"/>
    </source>
</evidence>
<gene>
    <name evidence="9" type="ORF">MEUPH1_LOCUS2092</name>
</gene>
<comment type="similarity">
    <text evidence="3">Belongs to the HARBI1 family.</text>
</comment>
<dbReference type="InterPro" id="IPR027806">
    <property type="entry name" value="HARBI1_dom"/>
</dbReference>
<dbReference type="EMBL" id="CARXXK010000001">
    <property type="protein sequence ID" value="CAI6345031.1"/>
    <property type="molecule type" value="Genomic_DNA"/>
</dbReference>
<dbReference type="GO" id="GO:0004518">
    <property type="term" value="F:nuclease activity"/>
    <property type="evidence" value="ECO:0007669"/>
    <property type="project" value="UniProtKB-KW"/>
</dbReference>
<dbReference type="InterPro" id="IPR045249">
    <property type="entry name" value="HARBI1-like"/>
</dbReference>
<dbReference type="PANTHER" id="PTHR22930:SF269">
    <property type="entry name" value="NUCLEASE HARBI1-LIKE PROTEIN"/>
    <property type="match status" value="1"/>
</dbReference>
<evidence type="ECO:0000256" key="7">
    <source>
        <dbReference type="ARBA" id="ARBA00023242"/>
    </source>
</evidence>
<keyword evidence="6" id="KW-0378">Hydrolase</keyword>
<dbReference type="GO" id="GO:0005634">
    <property type="term" value="C:nucleus"/>
    <property type="evidence" value="ECO:0007669"/>
    <property type="project" value="UniProtKB-SubCell"/>
</dbReference>
<dbReference type="GO" id="GO:0016787">
    <property type="term" value="F:hydrolase activity"/>
    <property type="evidence" value="ECO:0007669"/>
    <property type="project" value="UniProtKB-KW"/>
</dbReference>
<evidence type="ECO:0000256" key="6">
    <source>
        <dbReference type="ARBA" id="ARBA00022801"/>
    </source>
</evidence>
<dbReference type="AlphaFoldDB" id="A0AAV0VTI5"/>
<organism evidence="9 10">
    <name type="scientific">Macrosiphum euphorbiae</name>
    <name type="common">potato aphid</name>
    <dbReference type="NCBI Taxonomy" id="13131"/>
    <lineage>
        <taxon>Eukaryota</taxon>
        <taxon>Metazoa</taxon>
        <taxon>Ecdysozoa</taxon>
        <taxon>Arthropoda</taxon>
        <taxon>Hexapoda</taxon>
        <taxon>Insecta</taxon>
        <taxon>Pterygota</taxon>
        <taxon>Neoptera</taxon>
        <taxon>Paraneoptera</taxon>
        <taxon>Hemiptera</taxon>
        <taxon>Sternorrhyncha</taxon>
        <taxon>Aphidomorpha</taxon>
        <taxon>Aphidoidea</taxon>
        <taxon>Aphididae</taxon>
        <taxon>Macrosiphini</taxon>
        <taxon>Macrosiphum</taxon>
    </lineage>
</organism>
<protein>
    <recommendedName>
        <fullName evidence="8">DDE Tnp4 domain-containing protein</fullName>
    </recommendedName>
</protein>
<evidence type="ECO:0000256" key="5">
    <source>
        <dbReference type="ARBA" id="ARBA00022723"/>
    </source>
</evidence>
<proteinExistence type="inferred from homology"/>
<evidence type="ECO:0000256" key="3">
    <source>
        <dbReference type="ARBA" id="ARBA00006958"/>
    </source>
</evidence>
<keyword evidence="5" id="KW-0479">Metal-binding</keyword>
<keyword evidence="7" id="KW-0539">Nucleus</keyword>
<reference evidence="9 10" key="1">
    <citation type="submission" date="2023-01" db="EMBL/GenBank/DDBJ databases">
        <authorList>
            <person name="Whitehead M."/>
        </authorList>
    </citation>
    <scope>NUCLEOTIDE SEQUENCE [LARGE SCALE GENOMIC DNA]</scope>
</reference>
<dbReference type="Proteomes" id="UP001160148">
    <property type="component" value="Unassembled WGS sequence"/>
</dbReference>
<name>A0AAV0VTI5_9HEMI</name>
<keyword evidence="10" id="KW-1185">Reference proteome</keyword>
<evidence type="ECO:0000313" key="9">
    <source>
        <dbReference type="EMBL" id="CAI6345031.1"/>
    </source>
</evidence>
<accession>A0AAV0VTI5</accession>
<dbReference type="PANTHER" id="PTHR22930">
    <property type="match status" value="1"/>
</dbReference>
<dbReference type="GO" id="GO:0046872">
    <property type="term" value="F:metal ion binding"/>
    <property type="evidence" value="ECO:0007669"/>
    <property type="project" value="UniProtKB-KW"/>
</dbReference>
<keyword evidence="4" id="KW-0540">Nuclease</keyword>
<evidence type="ECO:0000256" key="4">
    <source>
        <dbReference type="ARBA" id="ARBA00022722"/>
    </source>
</evidence>
<evidence type="ECO:0000313" key="10">
    <source>
        <dbReference type="Proteomes" id="UP001160148"/>
    </source>
</evidence>
<comment type="subcellular location">
    <subcellularLocation>
        <location evidence="2">Nucleus</location>
    </subcellularLocation>
</comment>
<feature type="domain" description="DDE Tnp4" evidence="8">
    <location>
        <begin position="108"/>
        <end position="272"/>
    </location>
</feature>
<evidence type="ECO:0000259" key="8">
    <source>
        <dbReference type="Pfam" id="PF13359"/>
    </source>
</evidence>
<sequence>MSPTTFEELVILLGPYLQRIHSRPDILSVGEILAATLRYLAAGESMTDIMFNFRIGKSTVSKIILECCNCLWDVLYKDALFTPTEEGWKKLSKEFFDKWQMPNCVGALDGKHVVHQAFQNSGSINYNYKGTHSTILLALCDANYNFTCVDIGMPGRCSDGGVLRASEMGRRILQNDFNFPEASPISEHFKDCPYFIVADEAFPLLPNVMRPYPGRGNKNLPLKSTIFNYRLSRARRCIENCFGILVSRWRIYRRVIIASEPTVMSIIKATVVRRKYAGDKLVV</sequence>
<comment type="caution">
    <text evidence="9">The sequence shown here is derived from an EMBL/GenBank/DDBJ whole genome shotgun (WGS) entry which is preliminary data.</text>
</comment>
<dbReference type="Pfam" id="PF13359">
    <property type="entry name" value="DDE_Tnp_4"/>
    <property type="match status" value="1"/>
</dbReference>
<comment type="cofactor">
    <cofactor evidence="1">
        <name>a divalent metal cation</name>
        <dbReference type="ChEBI" id="CHEBI:60240"/>
    </cofactor>
</comment>
<evidence type="ECO:0000256" key="1">
    <source>
        <dbReference type="ARBA" id="ARBA00001968"/>
    </source>
</evidence>